<accession>A0A914H666</accession>
<evidence type="ECO:0000256" key="2">
    <source>
        <dbReference type="SAM" id="Phobius"/>
    </source>
</evidence>
<keyword evidence="2" id="KW-0812">Transmembrane</keyword>
<dbReference type="Proteomes" id="UP000887572">
    <property type="component" value="Unplaced"/>
</dbReference>
<reference evidence="4" key="1">
    <citation type="submission" date="2022-11" db="UniProtKB">
        <authorList>
            <consortium name="WormBaseParasite"/>
        </authorList>
    </citation>
    <scope>IDENTIFICATION</scope>
</reference>
<organism evidence="3 4">
    <name type="scientific">Globodera rostochiensis</name>
    <name type="common">Golden nematode worm</name>
    <name type="synonym">Heterodera rostochiensis</name>
    <dbReference type="NCBI Taxonomy" id="31243"/>
    <lineage>
        <taxon>Eukaryota</taxon>
        <taxon>Metazoa</taxon>
        <taxon>Ecdysozoa</taxon>
        <taxon>Nematoda</taxon>
        <taxon>Chromadorea</taxon>
        <taxon>Rhabditida</taxon>
        <taxon>Tylenchina</taxon>
        <taxon>Tylenchomorpha</taxon>
        <taxon>Tylenchoidea</taxon>
        <taxon>Heteroderidae</taxon>
        <taxon>Heteroderinae</taxon>
        <taxon>Globodera</taxon>
    </lineage>
</organism>
<evidence type="ECO:0000313" key="3">
    <source>
        <dbReference type="Proteomes" id="UP000887572"/>
    </source>
</evidence>
<keyword evidence="2" id="KW-0472">Membrane</keyword>
<evidence type="ECO:0000256" key="1">
    <source>
        <dbReference type="SAM" id="MobiDB-lite"/>
    </source>
</evidence>
<feature type="transmembrane region" description="Helical" evidence="2">
    <location>
        <begin position="158"/>
        <end position="180"/>
    </location>
</feature>
<feature type="region of interest" description="Disordered" evidence="1">
    <location>
        <begin position="96"/>
        <end position="145"/>
    </location>
</feature>
<feature type="transmembrane region" description="Helical" evidence="2">
    <location>
        <begin position="6"/>
        <end position="26"/>
    </location>
</feature>
<dbReference type="AlphaFoldDB" id="A0A914H666"/>
<evidence type="ECO:0000313" key="4">
    <source>
        <dbReference type="WBParaSite" id="Gr19_v10_g14551.t1"/>
    </source>
</evidence>
<protein>
    <submittedName>
        <fullName evidence="4">Uncharacterized protein</fullName>
    </submittedName>
</protein>
<keyword evidence="2" id="KW-1133">Transmembrane helix</keyword>
<sequence>MFILTLPFIVVSNSYFALLWMMTALYDTTAHVKETRLFEAEGCLEANDESALARQLARRLHRHRLGLFCSCSVPVLFLFLFCSVLRFQNSTVTGTDSKSLEQEQNRNRTGQAGTGGEETNRSLSGHVWGTGGGGESESDSLTEFGTDNDRGYNEDGSFVIGITFPATFCCFFLFVCLHFYPISELLHICMD</sequence>
<dbReference type="WBParaSite" id="Gr19_v10_g14551.t1">
    <property type="protein sequence ID" value="Gr19_v10_g14551.t1"/>
    <property type="gene ID" value="Gr19_v10_g14551"/>
</dbReference>
<proteinExistence type="predicted"/>
<keyword evidence="3" id="KW-1185">Reference proteome</keyword>
<feature type="transmembrane region" description="Helical" evidence="2">
    <location>
        <begin position="65"/>
        <end position="87"/>
    </location>
</feature>
<name>A0A914H666_GLORO</name>